<keyword evidence="3" id="KW-1185">Reference proteome</keyword>
<protein>
    <submittedName>
        <fullName evidence="2">Uncharacterized protein</fullName>
    </submittedName>
</protein>
<reference evidence="2 3" key="1">
    <citation type="journal article" date="2014" name="Genome Announc.">
        <title>Draft genome sequence of Sclerotinia borealis, a psychrophilic plant pathogenic fungus.</title>
        <authorList>
            <person name="Mardanov A.V."/>
            <person name="Beletsky A.V."/>
            <person name="Kadnikov V.V."/>
            <person name="Ignatov A.N."/>
            <person name="Ravin N.V."/>
        </authorList>
    </citation>
    <scope>NUCLEOTIDE SEQUENCE [LARGE SCALE GENOMIC DNA]</scope>
    <source>
        <strain evidence="3">F-4157</strain>
    </source>
</reference>
<dbReference type="Proteomes" id="UP000019487">
    <property type="component" value="Unassembled WGS sequence"/>
</dbReference>
<organism evidence="2 3">
    <name type="scientific">Sclerotinia borealis (strain F-4128)</name>
    <dbReference type="NCBI Taxonomy" id="1432307"/>
    <lineage>
        <taxon>Eukaryota</taxon>
        <taxon>Fungi</taxon>
        <taxon>Dikarya</taxon>
        <taxon>Ascomycota</taxon>
        <taxon>Pezizomycotina</taxon>
        <taxon>Leotiomycetes</taxon>
        <taxon>Helotiales</taxon>
        <taxon>Sclerotiniaceae</taxon>
        <taxon>Sclerotinia</taxon>
    </lineage>
</organism>
<proteinExistence type="predicted"/>
<evidence type="ECO:0000313" key="2">
    <source>
        <dbReference type="EMBL" id="ESZ93734.1"/>
    </source>
</evidence>
<dbReference type="HOGENOM" id="CLU_819294_0_0_1"/>
<gene>
    <name evidence="2" type="ORF">SBOR_5871</name>
</gene>
<dbReference type="EMBL" id="AYSA01000292">
    <property type="protein sequence ID" value="ESZ93734.1"/>
    <property type="molecule type" value="Genomic_DNA"/>
</dbReference>
<feature type="region of interest" description="Disordered" evidence="1">
    <location>
        <begin position="299"/>
        <end position="339"/>
    </location>
</feature>
<feature type="region of interest" description="Disordered" evidence="1">
    <location>
        <begin position="199"/>
        <end position="218"/>
    </location>
</feature>
<evidence type="ECO:0000313" key="3">
    <source>
        <dbReference type="Proteomes" id="UP000019487"/>
    </source>
</evidence>
<sequence length="339" mass="38428">MPTHIIGIVTNFSCKHQHLSNIIRRKSKEQGEEVTYDVGPNTIWIDEIDECPECQRKHPVIIPIDIAPLQDSLLNTPVKHKGIAKVDKRSKASRNIETDKPLFGIATGAESRENWALVPVSTFNIAGITQSVAGTYINFRCGHHRFADAIAPGEGENIKIDEYGFVLVESEDVCPSCDPESDSDDKSKFSFHGTELMRSPSFTQKDDSRESLKSFETSDDQWEDEETLLIMSKPETYQPTRPVVETYEPTQSIVEQSSQSDVDLRRSFDDPVLLDDRIDSDLLEMQRLNREGQNLIEMMQSTTLDLSPSPQSELPKRRQSKREKAKEFGRSIWGSLKKN</sequence>
<feature type="compositionally biased region" description="Polar residues" evidence="1">
    <location>
        <begin position="299"/>
        <end position="312"/>
    </location>
</feature>
<name>W9CG52_SCLBF</name>
<feature type="compositionally biased region" description="Basic and acidic residues" evidence="1">
    <location>
        <begin position="204"/>
        <end position="213"/>
    </location>
</feature>
<evidence type="ECO:0000256" key="1">
    <source>
        <dbReference type="SAM" id="MobiDB-lite"/>
    </source>
</evidence>
<accession>W9CG52</accession>
<comment type="caution">
    <text evidence="2">The sequence shown here is derived from an EMBL/GenBank/DDBJ whole genome shotgun (WGS) entry which is preliminary data.</text>
</comment>
<dbReference type="OrthoDB" id="3524430at2759"/>
<dbReference type="AlphaFoldDB" id="W9CG52"/>